<organism evidence="3 4">
    <name type="scientific">Marchantia polymorpha subsp. ruderalis</name>
    <dbReference type="NCBI Taxonomy" id="1480154"/>
    <lineage>
        <taxon>Eukaryota</taxon>
        <taxon>Viridiplantae</taxon>
        <taxon>Streptophyta</taxon>
        <taxon>Embryophyta</taxon>
        <taxon>Marchantiophyta</taxon>
        <taxon>Marchantiopsida</taxon>
        <taxon>Marchantiidae</taxon>
        <taxon>Marchantiales</taxon>
        <taxon>Marchantiaceae</taxon>
        <taxon>Marchantia</taxon>
    </lineage>
</organism>
<evidence type="ECO:0000313" key="4">
    <source>
        <dbReference type="Proteomes" id="UP000077202"/>
    </source>
</evidence>
<evidence type="ECO:0000256" key="1">
    <source>
        <dbReference type="SAM" id="MobiDB-lite"/>
    </source>
</evidence>
<reference evidence="3" key="1">
    <citation type="submission" date="2016-03" db="EMBL/GenBank/DDBJ databases">
        <title>Mechanisms controlling the formation of the plant cell surface in tip-growing cells are functionally conserved among land plants.</title>
        <authorList>
            <person name="Honkanen S."/>
            <person name="Jones V.A."/>
            <person name="Morieri G."/>
            <person name="Champion C."/>
            <person name="Hetherington A.J."/>
            <person name="Kelly S."/>
            <person name="Saint-Marcoux D."/>
            <person name="Proust H."/>
            <person name="Prescott H."/>
            <person name="Dolan L."/>
        </authorList>
    </citation>
    <scope>NUCLEOTIDE SEQUENCE [LARGE SCALE GENOMIC DNA]</scope>
    <source>
        <tissue evidence="3">Whole gametophyte</tissue>
    </source>
</reference>
<dbReference type="InterPro" id="IPR005162">
    <property type="entry name" value="Retrotrans_gag_dom"/>
</dbReference>
<dbReference type="PANTHER" id="PTHR33223">
    <property type="entry name" value="CCHC-TYPE DOMAIN-CONTAINING PROTEIN"/>
    <property type="match status" value="1"/>
</dbReference>
<sequence>MTQGESSESRLKKSYPLDEFVATAQTNQDDLESRLRVFSGLIKGEALKWYLNVPVEVREDWDRLTSAFVRTFRKAGGEARALGRLSTMRMAKDESVRRYGQRVKALIQKLTTDIAPSVQMEWYVAGFPKEMGFYIRQSRPANLREAMEAAQNYENSAQSLRKSLKRSDLKDNKSKKQREQDRNKKRFSESESSDSPSSPESRSEDSSDAGSEPDPKAGKSIKAVKRRRDKGMIQVKEEYKDVLKSLRDSLEAI</sequence>
<dbReference type="Pfam" id="PF03732">
    <property type="entry name" value="Retrotrans_gag"/>
    <property type="match status" value="1"/>
</dbReference>
<proteinExistence type="predicted"/>
<name>A0A176VZ60_MARPO</name>
<evidence type="ECO:0000313" key="3">
    <source>
        <dbReference type="EMBL" id="OAE25542.1"/>
    </source>
</evidence>
<dbReference type="AlphaFoldDB" id="A0A176VZ60"/>
<comment type="caution">
    <text evidence="3">The sequence shown here is derived from an EMBL/GenBank/DDBJ whole genome shotgun (WGS) entry which is preliminary data.</text>
</comment>
<dbReference type="PANTHER" id="PTHR33223:SF6">
    <property type="entry name" value="CCHC-TYPE DOMAIN-CONTAINING PROTEIN"/>
    <property type="match status" value="1"/>
</dbReference>
<keyword evidence="4" id="KW-1185">Reference proteome</keyword>
<evidence type="ECO:0000259" key="2">
    <source>
        <dbReference type="Pfam" id="PF03732"/>
    </source>
</evidence>
<feature type="compositionally biased region" description="Basic and acidic residues" evidence="1">
    <location>
        <begin position="165"/>
        <end position="189"/>
    </location>
</feature>
<feature type="domain" description="Retrotransposon gag" evidence="2">
    <location>
        <begin position="37"/>
        <end position="124"/>
    </location>
</feature>
<accession>A0A176VZ60</accession>
<protein>
    <recommendedName>
        <fullName evidence="2">Retrotransposon gag domain-containing protein</fullName>
    </recommendedName>
</protein>
<dbReference type="EMBL" id="LVLJ01002329">
    <property type="protein sequence ID" value="OAE25542.1"/>
    <property type="molecule type" value="Genomic_DNA"/>
</dbReference>
<dbReference type="Proteomes" id="UP000077202">
    <property type="component" value="Unassembled WGS sequence"/>
</dbReference>
<gene>
    <name evidence="3" type="ORF">AXG93_1543s1590</name>
</gene>
<feature type="region of interest" description="Disordered" evidence="1">
    <location>
        <begin position="153"/>
        <end position="234"/>
    </location>
</feature>